<dbReference type="Proteomes" id="UP001652461">
    <property type="component" value="Unassembled WGS sequence"/>
</dbReference>
<evidence type="ECO:0000313" key="1">
    <source>
        <dbReference type="EMBL" id="MCU6695610.1"/>
    </source>
</evidence>
<sequence length="142" mass="17099">MKIEKIHIYNEENSKSGGPEATLIRVCEFLDDLKDKDGRYPKKEISYCRAYYKGQWWRTWFSVQELSDRSLGEEIDSFVDAFFERREFYDLDSLSEFCRNYAAATTDPTEYNLFSDTEHFNIWIRLITRSNDYNVYLTFLEK</sequence>
<evidence type="ECO:0000313" key="2">
    <source>
        <dbReference type="Proteomes" id="UP001652461"/>
    </source>
</evidence>
<accession>A0ABT2RTH3</accession>
<comment type="caution">
    <text evidence="1">The sequence shown here is derived from an EMBL/GenBank/DDBJ whole genome shotgun (WGS) entry which is preliminary data.</text>
</comment>
<dbReference type="RefSeq" id="WP_055304789.1">
    <property type="nucleotide sequence ID" value="NZ_JAOQKC010000002.1"/>
</dbReference>
<reference evidence="1 2" key="1">
    <citation type="journal article" date="2021" name="ISME Commun">
        <title>Automated analysis of genomic sequences facilitates high-throughput and comprehensive description of bacteria.</title>
        <authorList>
            <person name="Hitch T.C.A."/>
        </authorList>
    </citation>
    <scope>NUCLEOTIDE SEQUENCE [LARGE SCALE GENOMIC DNA]</scope>
    <source>
        <strain evidence="1 2">Sanger_04</strain>
    </source>
</reference>
<proteinExistence type="predicted"/>
<gene>
    <name evidence="1" type="ORF">OCV63_01700</name>
</gene>
<protein>
    <submittedName>
        <fullName evidence="1">Uncharacterized protein</fullName>
    </submittedName>
</protein>
<dbReference type="EMBL" id="JAOQKC010000002">
    <property type="protein sequence ID" value="MCU6695610.1"/>
    <property type="molecule type" value="Genomic_DNA"/>
</dbReference>
<keyword evidence="2" id="KW-1185">Reference proteome</keyword>
<name>A0ABT2RTH3_9FIRM</name>
<organism evidence="1 2">
    <name type="scientific">Laedolimicola ammoniilytica</name>
    <dbReference type="NCBI Taxonomy" id="2981771"/>
    <lineage>
        <taxon>Bacteria</taxon>
        <taxon>Bacillati</taxon>
        <taxon>Bacillota</taxon>
        <taxon>Clostridia</taxon>
        <taxon>Lachnospirales</taxon>
        <taxon>Lachnospiraceae</taxon>
        <taxon>Laedolimicola</taxon>
    </lineage>
</organism>